<dbReference type="InterPro" id="IPR029052">
    <property type="entry name" value="Metallo-depent_PP-like"/>
</dbReference>
<evidence type="ECO:0000313" key="2">
    <source>
        <dbReference type="EMBL" id="CAA6803428.1"/>
    </source>
</evidence>
<dbReference type="InterPro" id="IPR051158">
    <property type="entry name" value="Metallophosphoesterase_sf"/>
</dbReference>
<dbReference type="Pfam" id="PF00149">
    <property type="entry name" value="Metallophos"/>
    <property type="match status" value="1"/>
</dbReference>
<feature type="domain" description="Calcineurin-like phosphoesterase" evidence="1">
    <location>
        <begin position="5"/>
        <end position="133"/>
    </location>
</feature>
<accession>A0A6S6SL09</accession>
<dbReference type="InterPro" id="IPR004843">
    <property type="entry name" value="Calcineurin-like_PHP"/>
</dbReference>
<dbReference type="PANTHER" id="PTHR31302:SF0">
    <property type="entry name" value="TRANSMEMBRANE PROTEIN WITH METALLOPHOSPHOESTERASE DOMAIN"/>
    <property type="match status" value="1"/>
</dbReference>
<dbReference type="GO" id="GO:0016787">
    <property type="term" value="F:hydrolase activity"/>
    <property type="evidence" value="ECO:0007669"/>
    <property type="project" value="InterPro"/>
</dbReference>
<dbReference type="Gene3D" id="3.60.21.10">
    <property type="match status" value="1"/>
</dbReference>
<dbReference type="AlphaFoldDB" id="A0A6S6SL09"/>
<gene>
    <name evidence="2" type="ORF">HELGO_WM11301</name>
</gene>
<evidence type="ECO:0000259" key="1">
    <source>
        <dbReference type="Pfam" id="PF00149"/>
    </source>
</evidence>
<dbReference type="PANTHER" id="PTHR31302">
    <property type="entry name" value="TRANSMEMBRANE PROTEIN WITH METALLOPHOSPHOESTERASE DOMAIN-RELATED"/>
    <property type="match status" value="1"/>
</dbReference>
<reference evidence="2" key="1">
    <citation type="submission" date="2020-01" db="EMBL/GenBank/DDBJ databases">
        <authorList>
            <person name="Meier V. D."/>
            <person name="Meier V D."/>
        </authorList>
    </citation>
    <scope>NUCLEOTIDE SEQUENCE</scope>
    <source>
        <strain evidence="2">HLG_WM_MAG_05</strain>
    </source>
</reference>
<organism evidence="2">
    <name type="scientific">uncultured Sulfurovum sp</name>
    <dbReference type="NCBI Taxonomy" id="269237"/>
    <lineage>
        <taxon>Bacteria</taxon>
        <taxon>Pseudomonadati</taxon>
        <taxon>Campylobacterota</taxon>
        <taxon>Epsilonproteobacteria</taxon>
        <taxon>Campylobacterales</taxon>
        <taxon>Sulfurovaceae</taxon>
        <taxon>Sulfurovum</taxon>
        <taxon>environmental samples</taxon>
    </lineage>
</organism>
<dbReference type="EMBL" id="CACVAU010000011">
    <property type="protein sequence ID" value="CAA6803428.1"/>
    <property type="molecule type" value="Genomic_DNA"/>
</dbReference>
<sequence length="191" mass="21520">MVIRGDLIDIVLKYALPALNELKGLKSTYGMYFIVGNHEYLHKIEEIIVALNTLGIKTLENESVYIGEKGEGFNLAGVYDHMGYRLEYHEPDLEKALSNCDENSPTVLLAHQPLFIKEVKSGVDLVLSGHTHGGQLYPFKALVKIVQPYLAGLYQHNETTQIYVNRGTGFWGPPMRFGSSLILGFLHFLYF</sequence>
<name>A0A6S6SL09_9BACT</name>
<protein>
    <submittedName>
        <fullName evidence="2">HYPOTHETICAL INTEGRAL MEMBRANE PROTEIN</fullName>
    </submittedName>
</protein>
<dbReference type="CDD" id="cd07385">
    <property type="entry name" value="MPP_YkuE_C"/>
    <property type="match status" value="1"/>
</dbReference>
<proteinExistence type="predicted"/>
<dbReference type="SUPFAM" id="SSF56300">
    <property type="entry name" value="Metallo-dependent phosphatases"/>
    <property type="match status" value="1"/>
</dbReference>